<name>A0A5P1EQG8_ASPOF</name>
<dbReference type="AlphaFoldDB" id="A0A5P1EQG8"/>
<protein>
    <submittedName>
        <fullName evidence="1">Uncharacterized protein</fullName>
    </submittedName>
</protein>
<keyword evidence="2" id="KW-1185">Reference proteome</keyword>
<dbReference type="Gramene" id="ONK68262">
    <property type="protein sequence ID" value="ONK68262"/>
    <property type="gene ID" value="A4U43_C05F9410"/>
</dbReference>
<gene>
    <name evidence="1" type="ORF">A4U43_C05F9410</name>
</gene>
<evidence type="ECO:0000313" key="1">
    <source>
        <dbReference type="EMBL" id="ONK68262.1"/>
    </source>
</evidence>
<proteinExistence type="predicted"/>
<sequence>MLRRQTGQTNSRPMLVRPLWVIGGEVEDGGVAIAGWDFEIDGENEGLHGLGFGVGPADSVIGPAQDVVQAGCGAEPVDTGGLEEELRGIEGSLEGSDAIDGENEGLHGLGFGVGPADSVIGLAQDVVQAGCGAEPVDAGGLEEVRTRWGFVAAGEVAFGAEFEEVAGHQSLPGASWDRGISRGF</sequence>
<reference evidence="2" key="1">
    <citation type="journal article" date="2017" name="Nat. Commun.">
        <title>The asparagus genome sheds light on the origin and evolution of a young Y chromosome.</title>
        <authorList>
            <person name="Harkess A."/>
            <person name="Zhou J."/>
            <person name="Xu C."/>
            <person name="Bowers J.E."/>
            <person name="Van der Hulst R."/>
            <person name="Ayyampalayam S."/>
            <person name="Mercati F."/>
            <person name="Riccardi P."/>
            <person name="McKain M.R."/>
            <person name="Kakrana A."/>
            <person name="Tang H."/>
            <person name="Ray J."/>
            <person name="Groenendijk J."/>
            <person name="Arikit S."/>
            <person name="Mathioni S.M."/>
            <person name="Nakano M."/>
            <person name="Shan H."/>
            <person name="Telgmann-Rauber A."/>
            <person name="Kanno A."/>
            <person name="Yue Z."/>
            <person name="Chen H."/>
            <person name="Li W."/>
            <person name="Chen Y."/>
            <person name="Xu X."/>
            <person name="Zhang Y."/>
            <person name="Luo S."/>
            <person name="Chen H."/>
            <person name="Gao J."/>
            <person name="Mao Z."/>
            <person name="Pires J.C."/>
            <person name="Luo M."/>
            <person name="Kudrna D."/>
            <person name="Wing R.A."/>
            <person name="Meyers B.C."/>
            <person name="Yi K."/>
            <person name="Kong H."/>
            <person name="Lavrijsen P."/>
            <person name="Sunseri F."/>
            <person name="Falavigna A."/>
            <person name="Ye Y."/>
            <person name="Leebens-Mack J.H."/>
            <person name="Chen G."/>
        </authorList>
    </citation>
    <scope>NUCLEOTIDE SEQUENCE [LARGE SCALE GENOMIC DNA]</scope>
    <source>
        <strain evidence="2">cv. DH0086</strain>
    </source>
</reference>
<evidence type="ECO:0000313" key="2">
    <source>
        <dbReference type="Proteomes" id="UP000243459"/>
    </source>
</evidence>
<dbReference type="EMBL" id="CM007385">
    <property type="protein sequence ID" value="ONK68262.1"/>
    <property type="molecule type" value="Genomic_DNA"/>
</dbReference>
<dbReference type="Proteomes" id="UP000243459">
    <property type="component" value="Chromosome 5"/>
</dbReference>
<accession>A0A5P1EQG8</accession>
<organism evidence="1 2">
    <name type="scientific">Asparagus officinalis</name>
    <name type="common">Garden asparagus</name>
    <dbReference type="NCBI Taxonomy" id="4686"/>
    <lineage>
        <taxon>Eukaryota</taxon>
        <taxon>Viridiplantae</taxon>
        <taxon>Streptophyta</taxon>
        <taxon>Embryophyta</taxon>
        <taxon>Tracheophyta</taxon>
        <taxon>Spermatophyta</taxon>
        <taxon>Magnoliopsida</taxon>
        <taxon>Liliopsida</taxon>
        <taxon>Asparagales</taxon>
        <taxon>Asparagaceae</taxon>
        <taxon>Asparagoideae</taxon>
        <taxon>Asparagus</taxon>
    </lineage>
</organism>